<evidence type="ECO:0000313" key="6">
    <source>
        <dbReference type="Proteomes" id="UP000006272"/>
    </source>
</evidence>
<reference evidence="5 6" key="1">
    <citation type="submission" date="2012-07" db="EMBL/GenBank/DDBJ databases">
        <title>Draft genome sequence of Desulfovibrio magneticus str. Maddingley MBC34 obtained from a metagenomic sequence of a methanogenic enrichment isolated from coal-seam formation water in Victoria, Australia.</title>
        <authorList>
            <person name="Greenfield P."/>
            <person name="Hendry P."/>
            <person name="Li D."/>
            <person name="Rosewarne C.P."/>
            <person name="Tran-Dinh N."/>
            <person name="Elbourne L.D.H."/>
            <person name="Paulsen I.T."/>
            <person name="Midgley D.J."/>
        </authorList>
    </citation>
    <scope>NUCLEOTIDE SEQUENCE [LARGE SCALE GENOMIC DNA]</scope>
    <source>
        <strain evidence="6">Maddingley MBC34</strain>
    </source>
</reference>
<dbReference type="Gene3D" id="3.30.450.20">
    <property type="entry name" value="PAS domain"/>
    <property type="match status" value="1"/>
</dbReference>
<proteinExistence type="predicted"/>
<dbReference type="InterPro" id="IPR029787">
    <property type="entry name" value="Nucleotide_cyclase"/>
</dbReference>
<comment type="caution">
    <text evidence="5">The sequence shown here is derived from an EMBL/GenBank/DDBJ whole genome shotgun (WGS) entry which is preliminary data.</text>
</comment>
<dbReference type="CDD" id="cd18773">
    <property type="entry name" value="PDC1_HK_sensor"/>
    <property type="match status" value="1"/>
</dbReference>
<dbReference type="GO" id="GO:0052621">
    <property type="term" value="F:diguanylate cyclase activity"/>
    <property type="evidence" value="ECO:0007669"/>
    <property type="project" value="UniProtKB-EC"/>
</dbReference>
<dbReference type="EMBL" id="ALAO01000071">
    <property type="protein sequence ID" value="EKO40446.1"/>
    <property type="molecule type" value="Genomic_DNA"/>
</dbReference>
<dbReference type="PATRIC" id="fig|1206767.3.peg.783"/>
<evidence type="ECO:0000256" key="1">
    <source>
        <dbReference type="ARBA" id="ARBA00012528"/>
    </source>
</evidence>
<keyword evidence="3" id="KW-1133">Transmembrane helix</keyword>
<comment type="catalytic activity">
    <reaction evidence="2">
        <text>2 GTP = 3',3'-c-di-GMP + 2 diphosphate</text>
        <dbReference type="Rhea" id="RHEA:24898"/>
        <dbReference type="ChEBI" id="CHEBI:33019"/>
        <dbReference type="ChEBI" id="CHEBI:37565"/>
        <dbReference type="ChEBI" id="CHEBI:58805"/>
        <dbReference type="EC" id="2.7.7.65"/>
    </reaction>
</comment>
<dbReference type="EC" id="2.7.7.65" evidence="1"/>
<feature type="transmembrane region" description="Helical" evidence="3">
    <location>
        <begin position="277"/>
        <end position="300"/>
    </location>
</feature>
<feature type="domain" description="GGDEF" evidence="4">
    <location>
        <begin position="383"/>
        <end position="510"/>
    </location>
</feature>
<evidence type="ECO:0000256" key="2">
    <source>
        <dbReference type="ARBA" id="ARBA00034247"/>
    </source>
</evidence>
<evidence type="ECO:0000259" key="4">
    <source>
        <dbReference type="PROSITE" id="PS50887"/>
    </source>
</evidence>
<dbReference type="GO" id="GO:1902201">
    <property type="term" value="P:negative regulation of bacterial-type flagellum-dependent cell motility"/>
    <property type="evidence" value="ECO:0007669"/>
    <property type="project" value="TreeGrafter"/>
</dbReference>
<keyword evidence="3" id="KW-0812">Transmembrane</keyword>
<dbReference type="PANTHER" id="PTHR45138">
    <property type="entry name" value="REGULATORY COMPONENTS OF SENSORY TRANSDUCTION SYSTEM"/>
    <property type="match status" value="1"/>
</dbReference>
<dbReference type="InterPro" id="IPR050469">
    <property type="entry name" value="Diguanylate_Cyclase"/>
</dbReference>
<dbReference type="SUPFAM" id="SSF55073">
    <property type="entry name" value="Nucleotide cyclase"/>
    <property type="match status" value="1"/>
</dbReference>
<dbReference type="Pfam" id="PF00990">
    <property type="entry name" value="GGDEF"/>
    <property type="match status" value="1"/>
</dbReference>
<sequence length="516" mass="55631">MHKQPRFMIGLRAWLMILSVFSALPMIAFSITSLSFIVRGQYAVEADQLRKAAVSLAHDLDAYFDSKEAMLRTLAASDAAMCGNIDEVYRHARRIALRASDEFAIALVDRSGRIIFHTMRIFDAPLGETSEKAQILRVLASGDASVSPAYDDPVSKRRVASLDVPMNGEMFQRYCLRAIIAVADVEALLIRKQFPAGWTAAILDQDKLVAGARFGEDGAAEVFGHGRDGSLRHLLPKDIAPSEGGLLEEAAADVGQWGWQAVVNVPESTFALPLRTMLLRFAAVAVVCLALGLAAAYGLAKRLSREMQTLLEPSGSGVEAGQAAPLRPGVGIREIGEVRACLLAARDREEQAKIDSLTGLPGRALFWELARELTRDSQGRPGLDLAVLYIDLDGFKQVNDVHGHDRGDWVLRRAAEMLREEVGDKAVVGRLGGDEFAVCLAAPAGQAQAAAAAERLVARMGTIGYGVGCSIGVSVCQSCSPSLSRGLALADQAMYEAKRLGKGRYVLREDTTLDID</sequence>
<dbReference type="InterPro" id="IPR043128">
    <property type="entry name" value="Rev_trsase/Diguanyl_cyclase"/>
</dbReference>
<dbReference type="AlphaFoldDB" id="K6GU35"/>
<protein>
    <recommendedName>
        <fullName evidence="1">diguanylate cyclase</fullName>
        <ecNumber evidence="1">2.7.7.65</ecNumber>
    </recommendedName>
</protein>
<dbReference type="GO" id="GO:0043709">
    <property type="term" value="P:cell adhesion involved in single-species biofilm formation"/>
    <property type="evidence" value="ECO:0007669"/>
    <property type="project" value="TreeGrafter"/>
</dbReference>
<dbReference type="CDD" id="cd01949">
    <property type="entry name" value="GGDEF"/>
    <property type="match status" value="1"/>
</dbReference>
<dbReference type="Gene3D" id="3.30.70.270">
    <property type="match status" value="1"/>
</dbReference>
<dbReference type="NCBIfam" id="TIGR00254">
    <property type="entry name" value="GGDEF"/>
    <property type="match status" value="1"/>
</dbReference>
<gene>
    <name evidence="5" type="ORF">B193_0821</name>
</gene>
<dbReference type="Proteomes" id="UP000006272">
    <property type="component" value="Unassembled WGS sequence"/>
</dbReference>
<evidence type="ECO:0000256" key="3">
    <source>
        <dbReference type="SAM" id="Phobius"/>
    </source>
</evidence>
<keyword evidence="3" id="KW-0472">Membrane</keyword>
<evidence type="ECO:0000313" key="5">
    <source>
        <dbReference type="EMBL" id="EKO40446.1"/>
    </source>
</evidence>
<name>K6GU35_9BACT</name>
<dbReference type="PROSITE" id="PS50887">
    <property type="entry name" value="GGDEF"/>
    <property type="match status" value="1"/>
</dbReference>
<dbReference type="SMART" id="SM00267">
    <property type="entry name" value="GGDEF"/>
    <property type="match status" value="1"/>
</dbReference>
<dbReference type="InterPro" id="IPR000160">
    <property type="entry name" value="GGDEF_dom"/>
</dbReference>
<dbReference type="GO" id="GO:0005886">
    <property type="term" value="C:plasma membrane"/>
    <property type="evidence" value="ECO:0007669"/>
    <property type="project" value="TreeGrafter"/>
</dbReference>
<accession>K6GU35</accession>
<dbReference type="PANTHER" id="PTHR45138:SF9">
    <property type="entry name" value="DIGUANYLATE CYCLASE DGCM-RELATED"/>
    <property type="match status" value="1"/>
</dbReference>
<organism evidence="5 6">
    <name type="scientific">Solidesulfovibrio magneticus str. Maddingley MBC34</name>
    <dbReference type="NCBI Taxonomy" id="1206767"/>
    <lineage>
        <taxon>Bacteria</taxon>
        <taxon>Pseudomonadati</taxon>
        <taxon>Thermodesulfobacteriota</taxon>
        <taxon>Desulfovibrionia</taxon>
        <taxon>Desulfovibrionales</taxon>
        <taxon>Desulfovibrionaceae</taxon>
        <taxon>Solidesulfovibrio</taxon>
    </lineage>
</organism>